<feature type="region of interest" description="Disordered" evidence="1">
    <location>
        <begin position="40"/>
        <end position="177"/>
    </location>
</feature>
<feature type="compositionally biased region" description="Low complexity" evidence="1">
    <location>
        <begin position="129"/>
        <end position="139"/>
    </location>
</feature>
<dbReference type="Gene3D" id="3.30.310.10">
    <property type="entry name" value="TATA-Binding Protein"/>
    <property type="match status" value="2"/>
</dbReference>
<evidence type="ECO:0000256" key="1">
    <source>
        <dbReference type="SAM" id="MobiDB-lite"/>
    </source>
</evidence>
<dbReference type="GeneID" id="108018883"/>
<organism evidence="2 3">
    <name type="scientific">Drosophila suzukii</name>
    <name type="common">Spotted-wing drosophila fruit fly</name>
    <dbReference type="NCBI Taxonomy" id="28584"/>
    <lineage>
        <taxon>Eukaryota</taxon>
        <taxon>Metazoa</taxon>
        <taxon>Ecdysozoa</taxon>
        <taxon>Arthropoda</taxon>
        <taxon>Hexapoda</taxon>
        <taxon>Insecta</taxon>
        <taxon>Pterygota</taxon>
        <taxon>Neoptera</taxon>
        <taxon>Endopterygota</taxon>
        <taxon>Diptera</taxon>
        <taxon>Brachycera</taxon>
        <taxon>Muscomorpha</taxon>
        <taxon>Ephydroidea</taxon>
        <taxon>Drosophilidae</taxon>
        <taxon>Drosophila</taxon>
        <taxon>Sophophora</taxon>
    </lineage>
</organism>
<proteinExistence type="predicted"/>
<dbReference type="InterPro" id="IPR012295">
    <property type="entry name" value="TBP_dom_sf"/>
</dbReference>
<dbReference type="RefSeq" id="XP_016941961.3">
    <property type="nucleotide sequence ID" value="XM_017086472.4"/>
</dbReference>
<protein>
    <submittedName>
        <fullName evidence="3">Uncharacterized protein</fullName>
    </submittedName>
</protein>
<keyword evidence="2" id="KW-1185">Reference proteome</keyword>
<name>A0AB39ZS16_DROSZ</name>
<evidence type="ECO:0000313" key="2">
    <source>
        <dbReference type="Proteomes" id="UP001652628"/>
    </source>
</evidence>
<feature type="region of interest" description="Disordered" evidence="1">
    <location>
        <begin position="1"/>
        <end position="25"/>
    </location>
</feature>
<sequence length="356" mass="39716">MANRSKKKFEDLSEAEQEAFRKRLHSGGLLRNMFADFAEEDGPFTSQSRNMYSWEESEEEGPSTSSQAMKRRKMSEFSDRTPMPVENPGIDEPIRTDSELPSPCGSVLEPLPDQISVEGSDLNGVVAPSESECPESSMESQEKSESPPSEAMECVMSEASSSKEGEGPTNPKSKPSRMCIETMNCDLFSVLQMNTELDLDLDVEEVDNAYYNSAIGIVEVRLGPSRVGWIWANGVLMIFNGGCEEQVAETLSDMSAKIMGNVNFKVDVSDKILHLRLCSSGNFPWSVNLQEFRKAHAISLENLRETNFAFYVDKEIPGVAAKLFDTGLVEVFAMTSTEADEMVKTMYLLSYRYRNK</sequence>
<dbReference type="AlphaFoldDB" id="A0AB39ZS16"/>
<gene>
    <name evidence="3" type="primary">LOC108018883</name>
</gene>
<accession>A0AB39ZS16</accession>
<dbReference type="Proteomes" id="UP001652628">
    <property type="component" value="Chromosome X"/>
</dbReference>
<evidence type="ECO:0000313" key="3">
    <source>
        <dbReference type="RefSeq" id="XP_016941961.3"/>
    </source>
</evidence>
<reference evidence="3" key="1">
    <citation type="submission" date="2025-08" db="UniProtKB">
        <authorList>
            <consortium name="RefSeq"/>
        </authorList>
    </citation>
    <scope>IDENTIFICATION</scope>
</reference>